<accession>A0A382LM52</accession>
<dbReference type="NCBIfam" id="TIGR03185">
    <property type="entry name" value="DNA_S_dndD"/>
    <property type="match status" value="1"/>
</dbReference>
<name>A0A382LM52_9ZZZZ</name>
<gene>
    <name evidence="3" type="ORF">METZ01_LOCUS290217</name>
</gene>
<feature type="coiled-coil region" evidence="1">
    <location>
        <begin position="186"/>
        <end position="233"/>
    </location>
</feature>
<keyword evidence="1" id="KW-0175">Coiled coil</keyword>
<dbReference type="InterPro" id="IPR017599">
    <property type="entry name" value="DNA_S_DndD"/>
</dbReference>
<feature type="non-terminal residue" evidence="3">
    <location>
        <position position="253"/>
    </location>
</feature>
<dbReference type="PANTHER" id="PTHR32114:SF2">
    <property type="entry name" value="ABC TRANSPORTER ABCH.3"/>
    <property type="match status" value="1"/>
</dbReference>
<feature type="non-terminal residue" evidence="3">
    <location>
        <position position="1"/>
    </location>
</feature>
<dbReference type="Gene3D" id="3.40.50.300">
    <property type="entry name" value="P-loop containing nucleotide triphosphate hydrolases"/>
    <property type="match status" value="1"/>
</dbReference>
<feature type="domain" description="Rad50/SbcC-type AAA" evidence="2">
    <location>
        <begin position="8"/>
        <end position="240"/>
    </location>
</feature>
<evidence type="ECO:0000259" key="2">
    <source>
        <dbReference type="Pfam" id="PF13476"/>
    </source>
</evidence>
<dbReference type="InterPro" id="IPR038729">
    <property type="entry name" value="Rad50/SbcC_AAA"/>
</dbReference>
<sequence length="253" mass="28442">VLLREVVFEDFGVYRGRQVIDLCPPGPGRPIILFGGFNGAGKTTLLNGLHLGLYGKRAAHTGRTRSDYEEHLRESIHWGVSKKQGAALEVHFDATYNGEPTSFRVRRYWTVDANDQVHDHLTVFHDGVKSTFMTDHWDEVIEEILPLEISSLFLFDGEKIEALADPTRAAQVTRSAIESLLGLSLLDRLSSDLVALERRKRTASVDDTIRQELVDLEEAVETARKEAEAALQDQASCQNDIDRAEKMLEKARE</sequence>
<dbReference type="InterPro" id="IPR027417">
    <property type="entry name" value="P-loop_NTPase"/>
</dbReference>
<dbReference type="GO" id="GO:0016887">
    <property type="term" value="F:ATP hydrolysis activity"/>
    <property type="evidence" value="ECO:0007669"/>
    <property type="project" value="InterPro"/>
</dbReference>
<evidence type="ECO:0000256" key="1">
    <source>
        <dbReference type="SAM" id="Coils"/>
    </source>
</evidence>
<dbReference type="SUPFAM" id="SSF52540">
    <property type="entry name" value="P-loop containing nucleoside triphosphate hydrolases"/>
    <property type="match status" value="1"/>
</dbReference>
<dbReference type="AlphaFoldDB" id="A0A382LM52"/>
<dbReference type="GO" id="GO:0006302">
    <property type="term" value="P:double-strand break repair"/>
    <property type="evidence" value="ECO:0007669"/>
    <property type="project" value="InterPro"/>
</dbReference>
<evidence type="ECO:0000313" key="3">
    <source>
        <dbReference type="EMBL" id="SVC37363.1"/>
    </source>
</evidence>
<dbReference type="Pfam" id="PF13476">
    <property type="entry name" value="AAA_23"/>
    <property type="match status" value="1"/>
</dbReference>
<dbReference type="PANTHER" id="PTHR32114">
    <property type="entry name" value="ABC TRANSPORTER ABCH.3"/>
    <property type="match status" value="1"/>
</dbReference>
<proteinExistence type="predicted"/>
<reference evidence="3" key="1">
    <citation type="submission" date="2018-05" db="EMBL/GenBank/DDBJ databases">
        <authorList>
            <person name="Lanie J.A."/>
            <person name="Ng W.-L."/>
            <person name="Kazmierczak K.M."/>
            <person name="Andrzejewski T.M."/>
            <person name="Davidsen T.M."/>
            <person name="Wayne K.J."/>
            <person name="Tettelin H."/>
            <person name="Glass J.I."/>
            <person name="Rusch D."/>
            <person name="Podicherti R."/>
            <person name="Tsui H.-C.T."/>
            <person name="Winkler M.E."/>
        </authorList>
    </citation>
    <scope>NUCLEOTIDE SEQUENCE</scope>
</reference>
<protein>
    <recommendedName>
        <fullName evidence="2">Rad50/SbcC-type AAA domain-containing protein</fullName>
    </recommendedName>
</protein>
<dbReference type="EMBL" id="UINC01087742">
    <property type="protein sequence ID" value="SVC37363.1"/>
    <property type="molecule type" value="Genomic_DNA"/>
</dbReference>
<organism evidence="3">
    <name type="scientific">marine metagenome</name>
    <dbReference type="NCBI Taxonomy" id="408172"/>
    <lineage>
        <taxon>unclassified sequences</taxon>
        <taxon>metagenomes</taxon>
        <taxon>ecological metagenomes</taxon>
    </lineage>
</organism>